<reference evidence="7" key="1">
    <citation type="submission" date="2019-03" db="EMBL/GenBank/DDBJ databases">
        <title>Single cell metagenomics reveals metabolic interactions within the superorganism composed of flagellate Streblomastix strix and complex community of Bacteroidetes bacteria on its surface.</title>
        <authorList>
            <person name="Treitli S.C."/>
            <person name="Kolisko M."/>
            <person name="Husnik F."/>
            <person name="Keeling P."/>
            <person name="Hampl V."/>
        </authorList>
    </citation>
    <scope>NUCLEOTIDE SEQUENCE</scope>
    <source>
        <strain evidence="7">STM</strain>
    </source>
</reference>
<dbReference type="PANTHER" id="PTHR39087:SF2">
    <property type="entry name" value="UPF0104 MEMBRANE PROTEIN MJ1595"/>
    <property type="match status" value="1"/>
</dbReference>
<dbReference type="AlphaFoldDB" id="A0A5J4R1C6"/>
<dbReference type="InterPro" id="IPR022791">
    <property type="entry name" value="L-PG_synthase/AglD"/>
</dbReference>
<keyword evidence="2" id="KW-1003">Cell membrane</keyword>
<comment type="caution">
    <text evidence="7">The sequence shown here is derived from an EMBL/GenBank/DDBJ whole genome shotgun (WGS) entry which is preliminary data.</text>
</comment>
<feature type="transmembrane region" description="Helical" evidence="6">
    <location>
        <begin position="153"/>
        <end position="173"/>
    </location>
</feature>
<evidence type="ECO:0000313" key="7">
    <source>
        <dbReference type="EMBL" id="KAA6327144.1"/>
    </source>
</evidence>
<evidence type="ECO:0000256" key="5">
    <source>
        <dbReference type="ARBA" id="ARBA00023136"/>
    </source>
</evidence>
<feature type="transmembrane region" description="Helical" evidence="6">
    <location>
        <begin position="252"/>
        <end position="274"/>
    </location>
</feature>
<proteinExistence type="predicted"/>
<dbReference type="PANTHER" id="PTHR39087">
    <property type="entry name" value="UPF0104 MEMBRANE PROTEIN MJ1595"/>
    <property type="match status" value="1"/>
</dbReference>
<evidence type="ECO:0008006" key="8">
    <source>
        <dbReference type="Google" id="ProtNLM"/>
    </source>
</evidence>
<dbReference type="GO" id="GO:0005886">
    <property type="term" value="C:plasma membrane"/>
    <property type="evidence" value="ECO:0007669"/>
    <property type="project" value="UniProtKB-SubCell"/>
</dbReference>
<dbReference type="EMBL" id="SNRY01002042">
    <property type="protein sequence ID" value="KAA6327144.1"/>
    <property type="molecule type" value="Genomic_DNA"/>
</dbReference>
<feature type="transmembrane region" description="Helical" evidence="6">
    <location>
        <begin position="7"/>
        <end position="24"/>
    </location>
</feature>
<feature type="transmembrane region" description="Helical" evidence="6">
    <location>
        <begin position="119"/>
        <end position="147"/>
    </location>
</feature>
<name>A0A5J4R1C6_9ZZZZ</name>
<dbReference type="Pfam" id="PF03706">
    <property type="entry name" value="LPG_synthase_TM"/>
    <property type="match status" value="1"/>
</dbReference>
<evidence type="ECO:0000256" key="2">
    <source>
        <dbReference type="ARBA" id="ARBA00022475"/>
    </source>
</evidence>
<evidence type="ECO:0000256" key="3">
    <source>
        <dbReference type="ARBA" id="ARBA00022692"/>
    </source>
</evidence>
<evidence type="ECO:0000256" key="6">
    <source>
        <dbReference type="SAM" id="Phobius"/>
    </source>
</evidence>
<evidence type="ECO:0000256" key="4">
    <source>
        <dbReference type="ARBA" id="ARBA00022989"/>
    </source>
</evidence>
<feature type="transmembrane region" description="Helical" evidence="6">
    <location>
        <begin position="44"/>
        <end position="64"/>
    </location>
</feature>
<evidence type="ECO:0000256" key="1">
    <source>
        <dbReference type="ARBA" id="ARBA00004651"/>
    </source>
</evidence>
<accession>A0A5J4R1C6</accession>
<gene>
    <name evidence="7" type="ORF">EZS27_023849</name>
</gene>
<keyword evidence="3 6" id="KW-0812">Transmembrane</keyword>
<comment type="subcellular location">
    <subcellularLocation>
        <location evidence="1">Cell membrane</location>
        <topology evidence="1">Multi-pass membrane protein</topology>
    </subcellularLocation>
</comment>
<keyword evidence="5 6" id="KW-0472">Membrane</keyword>
<protein>
    <recommendedName>
        <fullName evidence="8">Flippase-like domain-containing protein</fullName>
    </recommendedName>
</protein>
<keyword evidence="4 6" id="KW-1133">Transmembrane helix</keyword>
<organism evidence="7">
    <name type="scientific">termite gut metagenome</name>
    <dbReference type="NCBI Taxonomy" id="433724"/>
    <lineage>
        <taxon>unclassified sequences</taxon>
        <taxon>metagenomes</taxon>
        <taxon>organismal metagenomes</taxon>
    </lineage>
</organism>
<sequence>MKNKFRNIFLGFGIVAIVVMILSFDMEYKELWENLKRMRYYLPLIFVLWAGIYLLNTWSWYLIVRNEKKDHVPFLKIYKFTISGFALNSVTPLGMMGGEPYRIMELTPYLGVERATSSAILYIMMHIFSHFCFWLSSVVLFVCLYPVSKGMAFVLGVIVLLCSLLVILFIKGYRNGMAVAVIRLSSRIPFLKKYAIYFANKYKKQLETIDQQIAMLHQKRKRTFYGTLLIEYMSRIVSCLEVWFILNILTGNVGFLNCILIVAFSSLIANILFFMPMQLGGREGGFALAVGSLSLSGAYGVYTALITRVREFLWIIIGLALMKIGNKR</sequence>
<feature type="transmembrane region" description="Helical" evidence="6">
    <location>
        <begin position="286"/>
        <end position="305"/>
    </location>
</feature>